<gene>
    <name evidence="2" type="ORF">TPC1_31155</name>
</gene>
<dbReference type="AlphaFoldDB" id="A0A146JXD8"/>
<organism evidence="2">
    <name type="scientific">Trepomonas sp. PC1</name>
    <dbReference type="NCBI Taxonomy" id="1076344"/>
    <lineage>
        <taxon>Eukaryota</taxon>
        <taxon>Metamonada</taxon>
        <taxon>Diplomonadida</taxon>
        <taxon>Hexamitidae</taxon>
        <taxon>Hexamitinae</taxon>
        <taxon>Trepomonas</taxon>
    </lineage>
</organism>
<reference evidence="2" key="1">
    <citation type="submission" date="2015-07" db="EMBL/GenBank/DDBJ databases">
        <title>Adaptation to a free-living lifestyle via gene acquisitions in the diplomonad Trepomonas sp. PC1.</title>
        <authorList>
            <person name="Xu F."/>
            <person name="Jerlstrom-Hultqvist J."/>
            <person name="Kolisko M."/>
            <person name="Simpson A.G.B."/>
            <person name="Roger A.J."/>
            <person name="Svard S.G."/>
            <person name="Andersson J.O."/>
        </authorList>
    </citation>
    <scope>NUCLEOTIDE SEQUENCE</scope>
    <source>
        <strain evidence="2">PC1</strain>
    </source>
</reference>
<protein>
    <submittedName>
        <fullName evidence="2">Uncharacterized protein</fullName>
    </submittedName>
</protein>
<feature type="non-terminal residue" evidence="2">
    <location>
        <position position="1"/>
    </location>
</feature>
<name>A0A146JXD8_9EUKA</name>
<accession>A0A146JXD8</accession>
<sequence>APIFMTDQIHSKIDQLRNRLQAQRQQLNQPVSRLQQNETMSVIQNFPMHRMPESSFNVADLAQNQAKPGQSQISQLVKENSSYMLENQQLKQRVTELENAAFEVESKLLHSRSIEIQESSTQLLSMQKESQALQSQLQRVQMDLNQQKQFLQQTQIELMNTQLQCEQLKEENTILKTKLEIETDENASYKNQIQLLKSNYNTLQTEIQEKEQLLAQNSFQMQKMQQENELFQENFVAQQKTDMFIIQTQKEDLEKENANLRQIIDEYEEEKINFQQNQLQKAQKRLLDSQQETLQKSQIFDENENLKKENESLKKKQIETQKEAQQIKDECELLLEEVERQITLAKGTETDAIKEKQIQIDFLKEKLEIQAKSQKEMDSLYQQQKMNWAKREKELIAQIGHRER</sequence>
<proteinExistence type="predicted"/>
<evidence type="ECO:0000313" key="2">
    <source>
        <dbReference type="EMBL" id="JAP89350.1"/>
    </source>
</evidence>
<dbReference type="EMBL" id="GDID01007256">
    <property type="protein sequence ID" value="JAP89350.1"/>
    <property type="molecule type" value="Transcribed_RNA"/>
</dbReference>
<feature type="coiled-coil region" evidence="1">
    <location>
        <begin position="73"/>
        <end position="373"/>
    </location>
</feature>
<keyword evidence="1" id="KW-0175">Coiled coil</keyword>
<feature type="coiled-coil region" evidence="1">
    <location>
        <begin position="6"/>
        <end position="37"/>
    </location>
</feature>
<evidence type="ECO:0000256" key="1">
    <source>
        <dbReference type="SAM" id="Coils"/>
    </source>
</evidence>
<feature type="non-terminal residue" evidence="2">
    <location>
        <position position="404"/>
    </location>
</feature>